<dbReference type="GO" id="GO:0003677">
    <property type="term" value="F:DNA binding"/>
    <property type="evidence" value="ECO:0007669"/>
    <property type="project" value="InterPro"/>
</dbReference>
<dbReference type="CDD" id="cd00093">
    <property type="entry name" value="HTH_XRE"/>
    <property type="match status" value="1"/>
</dbReference>
<feature type="domain" description="HTH cro/C1-type" evidence="1">
    <location>
        <begin position="20"/>
        <end position="79"/>
    </location>
</feature>
<dbReference type="AlphaFoldDB" id="A0A369LIB7"/>
<organism evidence="2 3">
    <name type="scientific">Slackia isoflavoniconvertens</name>
    <dbReference type="NCBI Taxonomy" id="572010"/>
    <lineage>
        <taxon>Bacteria</taxon>
        <taxon>Bacillati</taxon>
        <taxon>Actinomycetota</taxon>
        <taxon>Coriobacteriia</taxon>
        <taxon>Eggerthellales</taxon>
        <taxon>Eggerthellaceae</taxon>
        <taxon>Slackia</taxon>
    </lineage>
</organism>
<dbReference type="Pfam" id="PF01381">
    <property type="entry name" value="HTH_3"/>
    <property type="match status" value="1"/>
</dbReference>
<evidence type="ECO:0000313" key="3">
    <source>
        <dbReference type="Proteomes" id="UP000253975"/>
    </source>
</evidence>
<dbReference type="Proteomes" id="UP000253975">
    <property type="component" value="Unassembled WGS sequence"/>
</dbReference>
<reference evidence="2 3" key="1">
    <citation type="journal article" date="2018" name="Elife">
        <title>Discovery and characterization of a prevalent human gut bacterial enzyme sufficient for the inactivation of a family of plant toxins.</title>
        <authorList>
            <person name="Koppel N."/>
            <person name="Bisanz J.E."/>
            <person name="Pandelia M.E."/>
            <person name="Turnbaugh P.J."/>
            <person name="Balskus E.P."/>
        </authorList>
    </citation>
    <scope>NUCLEOTIDE SEQUENCE [LARGE SCALE GENOMIC DNA]</scope>
    <source>
        <strain evidence="2 3">OB21 GAM31</strain>
    </source>
</reference>
<dbReference type="SUPFAM" id="SSF47413">
    <property type="entry name" value="lambda repressor-like DNA-binding domains"/>
    <property type="match status" value="1"/>
</dbReference>
<sequence length="148" mass="16701">MPPSNRNETTSYRGHGKRTLRKLRRDAGYLSAKDFADAIGISASAYSQYERAAESPDSNIPLSAAWVIADALGVSIDLVVGREDINAFQKEELMIGRRLNALTPQDRERVLTFLSSFEHREEIRIATERANENAPQLLEPKNRQHNFC</sequence>
<gene>
    <name evidence="2" type="ORF">C1881_07230</name>
</gene>
<evidence type="ECO:0000259" key="1">
    <source>
        <dbReference type="PROSITE" id="PS50943"/>
    </source>
</evidence>
<dbReference type="RefSeq" id="WP_114615859.1">
    <property type="nucleotide sequence ID" value="NZ_PPTO01000011.1"/>
</dbReference>
<dbReference type="EMBL" id="PPTO01000011">
    <property type="protein sequence ID" value="RDB57768.1"/>
    <property type="molecule type" value="Genomic_DNA"/>
</dbReference>
<dbReference type="InterPro" id="IPR001387">
    <property type="entry name" value="Cro/C1-type_HTH"/>
</dbReference>
<dbReference type="SMART" id="SM00530">
    <property type="entry name" value="HTH_XRE"/>
    <property type="match status" value="1"/>
</dbReference>
<protein>
    <recommendedName>
        <fullName evidence="1">HTH cro/C1-type domain-containing protein</fullName>
    </recommendedName>
</protein>
<dbReference type="Gene3D" id="1.10.260.40">
    <property type="entry name" value="lambda repressor-like DNA-binding domains"/>
    <property type="match status" value="1"/>
</dbReference>
<dbReference type="InterPro" id="IPR010982">
    <property type="entry name" value="Lambda_DNA-bd_dom_sf"/>
</dbReference>
<comment type="caution">
    <text evidence="2">The sequence shown here is derived from an EMBL/GenBank/DDBJ whole genome shotgun (WGS) entry which is preliminary data.</text>
</comment>
<name>A0A369LIB7_9ACTN</name>
<dbReference type="PROSITE" id="PS50943">
    <property type="entry name" value="HTH_CROC1"/>
    <property type="match status" value="1"/>
</dbReference>
<proteinExistence type="predicted"/>
<accession>A0A369LIB7</accession>
<evidence type="ECO:0000313" key="2">
    <source>
        <dbReference type="EMBL" id="RDB57768.1"/>
    </source>
</evidence>